<dbReference type="GeneID" id="45079342"/>
<proteinExistence type="predicted"/>
<gene>
    <name evidence="1" type="ordered locus">Dd1591_1222</name>
</gene>
<dbReference type="AlphaFoldDB" id="C6CQ93"/>
<reference evidence="1 2" key="1">
    <citation type="submission" date="2009-06" db="EMBL/GenBank/DDBJ databases">
        <title>Complete sequence of Dickeya zeae Ech1591.</title>
        <authorList>
            <consortium name="US DOE Joint Genome Institute"/>
            <person name="Lucas S."/>
            <person name="Copeland A."/>
            <person name="Lapidus A."/>
            <person name="Glavina del Rio T."/>
            <person name="Tice H."/>
            <person name="Bruce D."/>
            <person name="Goodwin L."/>
            <person name="Pitluck S."/>
            <person name="Chertkov O."/>
            <person name="Brettin T."/>
            <person name="Detter J.C."/>
            <person name="Han C."/>
            <person name="Larimer F."/>
            <person name="Land M."/>
            <person name="Hauser L."/>
            <person name="Kyrpides N."/>
            <person name="Ovchinnikova G."/>
            <person name="Balakrishnan V."/>
            <person name="Glasner J."/>
            <person name="Perna N.T."/>
        </authorList>
    </citation>
    <scope>NUCLEOTIDE SEQUENCE [LARGE SCALE GENOMIC DNA]</scope>
    <source>
        <strain evidence="1 2">Ech1591</strain>
    </source>
</reference>
<dbReference type="RefSeq" id="WP_012768966.1">
    <property type="nucleotide sequence ID" value="NC_012912.1"/>
</dbReference>
<sequence length="85" mass="9459">MIRTGKDSRNIISVRALHDVQRRAEMLSLSIEDLTLQQIGECMGINKPTMSRIISNVIAAHTRKPAEELQLLGPSTTATFCRARP</sequence>
<evidence type="ECO:0000313" key="1">
    <source>
        <dbReference type="EMBL" id="ACT06089.1"/>
    </source>
</evidence>
<protein>
    <submittedName>
        <fullName evidence="1">Uncharacterized protein</fullName>
    </submittedName>
</protein>
<dbReference type="HOGENOM" id="CLU_2507341_0_0_6"/>
<organism evidence="1 2">
    <name type="scientific">Dickeya chrysanthemi (strain Ech1591)</name>
    <name type="common">Dickeya zeae (strain Ech1591)</name>
    <dbReference type="NCBI Taxonomy" id="561229"/>
    <lineage>
        <taxon>Bacteria</taxon>
        <taxon>Pseudomonadati</taxon>
        <taxon>Pseudomonadota</taxon>
        <taxon>Gammaproteobacteria</taxon>
        <taxon>Enterobacterales</taxon>
        <taxon>Pectobacteriaceae</taxon>
        <taxon>Dickeya</taxon>
    </lineage>
</organism>
<evidence type="ECO:0000313" key="2">
    <source>
        <dbReference type="Proteomes" id="UP000002735"/>
    </source>
</evidence>
<dbReference type="KEGG" id="dze:Dd1591_1222"/>
<name>C6CQ93_DICC1</name>
<dbReference type="Proteomes" id="UP000002735">
    <property type="component" value="Chromosome"/>
</dbReference>
<accession>C6CQ93</accession>
<dbReference type="EMBL" id="CP001655">
    <property type="protein sequence ID" value="ACT06089.1"/>
    <property type="molecule type" value="Genomic_DNA"/>
</dbReference>